<dbReference type="Proteomes" id="UP001203423">
    <property type="component" value="Unassembled WGS sequence"/>
</dbReference>
<dbReference type="PROSITE" id="PS51257">
    <property type="entry name" value="PROKAR_LIPOPROTEIN"/>
    <property type="match status" value="1"/>
</dbReference>
<dbReference type="EMBL" id="JAKIKS010000001">
    <property type="protein sequence ID" value="MCL1122935.1"/>
    <property type="molecule type" value="Genomic_DNA"/>
</dbReference>
<protein>
    <recommendedName>
        <fullName evidence="3">Cobalt transporter</fullName>
    </recommendedName>
</protein>
<proteinExistence type="predicted"/>
<comment type="caution">
    <text evidence="1">The sequence shown here is derived from an EMBL/GenBank/DDBJ whole genome shotgun (WGS) entry which is preliminary data.</text>
</comment>
<evidence type="ECO:0008006" key="3">
    <source>
        <dbReference type="Google" id="ProtNLM"/>
    </source>
</evidence>
<keyword evidence="2" id="KW-1185">Reference proteome</keyword>
<organism evidence="1 2">
    <name type="scientific">Shewanella surugensis</name>
    <dbReference type="NCBI Taxonomy" id="212020"/>
    <lineage>
        <taxon>Bacteria</taxon>
        <taxon>Pseudomonadati</taxon>
        <taxon>Pseudomonadota</taxon>
        <taxon>Gammaproteobacteria</taxon>
        <taxon>Alteromonadales</taxon>
        <taxon>Shewanellaceae</taxon>
        <taxon>Shewanella</taxon>
    </lineage>
</organism>
<name>A0ABT0L6C5_9GAMM</name>
<sequence>MYHTKTSHRQATSKLTLSLVLLIFVCQIFASCVSAHNQYPQGEHSFDVMTCHFHNTNMSDLSLSNLSADDINAVDHEHDDHSHTSCHPPVEMKCITALPKSHSISGPTFAYQVHQYAPPVRPPHHTFSA</sequence>
<reference evidence="1 2" key="1">
    <citation type="submission" date="2022-01" db="EMBL/GenBank/DDBJ databases">
        <title>Whole genome-based taxonomy of the Shewanellaceae.</title>
        <authorList>
            <person name="Martin-Rodriguez A.J."/>
        </authorList>
    </citation>
    <scope>NUCLEOTIDE SEQUENCE [LARGE SCALE GENOMIC DNA]</scope>
    <source>
        <strain evidence="1 2">DSM 17177</strain>
    </source>
</reference>
<gene>
    <name evidence="1" type="ORF">L2764_00175</name>
</gene>
<evidence type="ECO:0000313" key="1">
    <source>
        <dbReference type="EMBL" id="MCL1122935.1"/>
    </source>
</evidence>
<accession>A0ABT0L6C5</accession>
<evidence type="ECO:0000313" key="2">
    <source>
        <dbReference type="Proteomes" id="UP001203423"/>
    </source>
</evidence>
<dbReference type="RefSeq" id="WP_248938215.1">
    <property type="nucleotide sequence ID" value="NZ_JAKIKS010000001.1"/>
</dbReference>